<keyword evidence="2" id="KW-0732">Signal</keyword>
<feature type="signal peptide" evidence="2">
    <location>
        <begin position="1"/>
        <end position="30"/>
    </location>
</feature>
<name>A0ABT5J3S6_RHOTP</name>
<sequence>MIRERRPTVLRAAVLGLALTLLAVAAPAGAAEPVYPPGIKIGLAPVAGLEASDRFPGFEDKDTGASVLLLEVTGQSLGETAKQISRDRLKKQGISEERRESFPAGGKGTLVAGRQEADGKKVRKWILLAPAGEGAALVIVQVPEDAAGSYSDAAVRTMLASLAVREAVPIEEQMSLLPIRLDELSGMRPIRVIGSAGAVLTEGPKDTLDAAEQPLLLVSVGRGGPEENTARDTFARNLLSGFGGYKDVRVVNAEMLRLGGGAAQTHQVMAEAKDPKTDTPIKLVQWVRFGAGAYLRILGVARNDAWSDAFPRFRAVRDGVNPRG</sequence>
<organism evidence="3 4">
    <name type="scientific">Rhodoplanes tepidamans</name>
    <name type="common">Rhodoplanes cryptolactis</name>
    <dbReference type="NCBI Taxonomy" id="200616"/>
    <lineage>
        <taxon>Bacteria</taxon>
        <taxon>Pseudomonadati</taxon>
        <taxon>Pseudomonadota</taxon>
        <taxon>Alphaproteobacteria</taxon>
        <taxon>Hyphomicrobiales</taxon>
        <taxon>Nitrobacteraceae</taxon>
        <taxon>Rhodoplanes</taxon>
    </lineage>
</organism>
<gene>
    <name evidence="3" type="ORF">PQJ73_01300</name>
</gene>
<dbReference type="EMBL" id="JAQQLI010000001">
    <property type="protein sequence ID" value="MDC7784305.1"/>
    <property type="molecule type" value="Genomic_DNA"/>
</dbReference>
<accession>A0ABT5J3S6</accession>
<protein>
    <recommendedName>
        <fullName evidence="5">DUF2066 domain-containing protein</fullName>
    </recommendedName>
</protein>
<keyword evidence="4" id="KW-1185">Reference proteome</keyword>
<dbReference type="RefSeq" id="WP_272775149.1">
    <property type="nucleotide sequence ID" value="NZ_JAQQLI010000001.1"/>
</dbReference>
<evidence type="ECO:0008006" key="5">
    <source>
        <dbReference type="Google" id="ProtNLM"/>
    </source>
</evidence>
<evidence type="ECO:0000313" key="3">
    <source>
        <dbReference type="EMBL" id="MDC7784305.1"/>
    </source>
</evidence>
<proteinExistence type="predicted"/>
<evidence type="ECO:0000313" key="4">
    <source>
        <dbReference type="Proteomes" id="UP001165652"/>
    </source>
</evidence>
<evidence type="ECO:0000256" key="1">
    <source>
        <dbReference type="SAM" id="MobiDB-lite"/>
    </source>
</evidence>
<reference evidence="3" key="1">
    <citation type="journal article" date="2023" name="Microbiol Resour">
        <title>Genome Sequences of Rhodoplanes serenus and Two Thermotolerant Strains, Rhodoplanes tepidamans and 'Rhodoplanes cryptolactis,' Further Refine the Genus.</title>
        <authorList>
            <person name="Rayyan A.A."/>
            <person name="Kyndt J.A."/>
        </authorList>
    </citation>
    <scope>NUCLEOTIDE SEQUENCE</scope>
    <source>
        <strain evidence="3">DSM 9987</strain>
    </source>
</reference>
<reference evidence="3" key="2">
    <citation type="submission" date="2023-02" db="EMBL/GenBank/DDBJ databases">
        <authorList>
            <person name="Rayyan A."/>
            <person name="Meyer T."/>
            <person name="Kyndt J.A."/>
        </authorList>
    </citation>
    <scope>NUCLEOTIDE SEQUENCE</scope>
    <source>
        <strain evidence="3">DSM 9987</strain>
    </source>
</reference>
<comment type="caution">
    <text evidence="3">The sequence shown here is derived from an EMBL/GenBank/DDBJ whole genome shotgun (WGS) entry which is preliminary data.</text>
</comment>
<dbReference type="Proteomes" id="UP001165652">
    <property type="component" value="Unassembled WGS sequence"/>
</dbReference>
<feature type="chain" id="PRO_5045210174" description="DUF2066 domain-containing protein" evidence="2">
    <location>
        <begin position="31"/>
        <end position="324"/>
    </location>
</feature>
<feature type="region of interest" description="Disordered" evidence="1">
    <location>
        <begin position="86"/>
        <end position="110"/>
    </location>
</feature>
<evidence type="ECO:0000256" key="2">
    <source>
        <dbReference type="SAM" id="SignalP"/>
    </source>
</evidence>